<evidence type="ECO:0000259" key="12">
    <source>
        <dbReference type="Pfam" id="PF01435"/>
    </source>
</evidence>
<dbReference type="OrthoDB" id="3298904at2"/>
<evidence type="ECO:0000256" key="1">
    <source>
        <dbReference type="ARBA" id="ARBA00001947"/>
    </source>
</evidence>
<evidence type="ECO:0000256" key="8">
    <source>
        <dbReference type="ARBA" id="ARBA00022989"/>
    </source>
</evidence>
<evidence type="ECO:0000313" key="14">
    <source>
        <dbReference type="Proteomes" id="UP000607311"/>
    </source>
</evidence>
<dbReference type="Proteomes" id="UP000607311">
    <property type="component" value="Unassembled WGS sequence"/>
</dbReference>
<keyword evidence="9" id="KW-0482">Metalloprotease</keyword>
<keyword evidence="14" id="KW-1185">Reference proteome</keyword>
<evidence type="ECO:0000256" key="11">
    <source>
        <dbReference type="SAM" id="Phobius"/>
    </source>
</evidence>
<sequence>MTLTPDQQRPRPLWWLYGLIAVALTSLGVAAGNLFFRGTLSLLIPYDLTTTRCEALHQGSLDAFGDCAAEQLRVHGFVVGSAALVLLAGTLALAVVVPWWDLRRLGRLGRLDVPPAQQRFAELCQRQGLSGGRTPRLWVAGPAVRHAFTTALPGRRPTVVVPARLALDAGDRFDAVVSHEIAHVLARDVSLVSTIRGPAWLAPPAVALAGVPFLNLFGVTPRRVAAQLGVALLAVVVTLLAAALLRLREYEADRYAASVGAEAALTASFARTVPAARQRKIGRARRLLARHPEPTDRIRTLRQPASGYEGGFAQALAVGFVAVAAMYATLVLVYFGDPQWYGWGNGVVPVAAGVAVLGLLFPSLLRRARLPQQGWWRPVLGTCAGVAAGAAFMPVVFQARPLRYPPTQPGDPGRTALSVLLLTLVAAGVVALAAHLAELAARRGRPVHAGLAGCAAGLTAVAALWTVGLVAAVLHDLDDLRYLLTYGLANQPWPALALGLLPVYALLSPRRLPGGRRSWLVALVAAALGGTAAILVTAEGAGLTDQLRAQQQRWWLCAAAGAVVLVVVTLSTAWPYGWARGVLAATATTGTATAAHYGYGRLTDRPTEPDMFAMDVAVAPLWLGHAVLLLAALLIPLSAARRRPMIAESATRGRATPAWVSATAAPTATAVLVAAVAIVVVNVGVPGGVAINAGQRRLADFDRRYEVAQRVLTAEQADRAAQASVQVIPFSWRVVESAPAGQGIASGPVTVSVPECEPLVRERFLTVGEPSLRATGKRTYTSEPADGDFPYSDLTVTVYAYDAPVGEAVLTAARDARRACPSFILDDLLDVEVRAASAPIIGELSWRYDSTMTAGFADGTTVTADNAYVMMAVGYAVVTVFMSAWQEPLDEHLLRLVLTAVEHQLLEP</sequence>
<dbReference type="Pfam" id="PF01435">
    <property type="entry name" value="Peptidase_M48"/>
    <property type="match status" value="1"/>
</dbReference>
<evidence type="ECO:0000256" key="7">
    <source>
        <dbReference type="ARBA" id="ARBA00022833"/>
    </source>
</evidence>
<keyword evidence="2" id="KW-1003">Cell membrane</keyword>
<feature type="transmembrane region" description="Helical" evidence="11">
    <location>
        <begin position="553"/>
        <end position="574"/>
    </location>
</feature>
<feature type="transmembrane region" description="Helical" evidence="11">
    <location>
        <begin position="417"/>
        <end position="437"/>
    </location>
</feature>
<feature type="transmembrane region" description="Helical" evidence="11">
    <location>
        <begin position="78"/>
        <end position="100"/>
    </location>
</feature>
<feature type="transmembrane region" description="Helical" evidence="11">
    <location>
        <begin position="519"/>
        <end position="541"/>
    </location>
</feature>
<keyword evidence="4 11" id="KW-0812">Transmembrane</keyword>
<dbReference type="EMBL" id="BOPD01000011">
    <property type="protein sequence ID" value="GIJ32725.1"/>
    <property type="molecule type" value="Genomic_DNA"/>
</dbReference>
<feature type="domain" description="Peptidase M48" evidence="12">
    <location>
        <begin position="144"/>
        <end position="304"/>
    </location>
</feature>
<feature type="transmembrane region" description="Helical" evidence="11">
    <location>
        <begin position="658"/>
        <end position="681"/>
    </location>
</feature>
<dbReference type="GO" id="GO:0004222">
    <property type="term" value="F:metalloendopeptidase activity"/>
    <property type="evidence" value="ECO:0007669"/>
    <property type="project" value="InterPro"/>
</dbReference>
<feature type="transmembrane region" description="Helical" evidence="11">
    <location>
        <begin position="619"/>
        <end position="637"/>
    </location>
</feature>
<feature type="transmembrane region" description="Helical" evidence="11">
    <location>
        <begin position="199"/>
        <end position="218"/>
    </location>
</feature>
<feature type="transmembrane region" description="Helical" evidence="11">
    <location>
        <begin position="312"/>
        <end position="335"/>
    </location>
</feature>
<evidence type="ECO:0000256" key="4">
    <source>
        <dbReference type="ARBA" id="ARBA00022692"/>
    </source>
</evidence>
<keyword evidence="6" id="KW-0378">Hydrolase</keyword>
<dbReference type="GO" id="GO:0006508">
    <property type="term" value="P:proteolysis"/>
    <property type="evidence" value="ECO:0007669"/>
    <property type="project" value="UniProtKB-KW"/>
</dbReference>
<dbReference type="InterPro" id="IPR001915">
    <property type="entry name" value="Peptidase_M48"/>
</dbReference>
<feature type="transmembrane region" description="Helical" evidence="11">
    <location>
        <begin position="12"/>
        <end position="36"/>
    </location>
</feature>
<keyword evidence="10 11" id="KW-0472">Membrane</keyword>
<evidence type="ECO:0000256" key="6">
    <source>
        <dbReference type="ARBA" id="ARBA00022801"/>
    </source>
</evidence>
<gene>
    <name evidence="13" type="ORF">Vse01_18730</name>
</gene>
<dbReference type="PANTHER" id="PTHR43221:SF2">
    <property type="entry name" value="PROTEASE HTPX HOMOLOG"/>
    <property type="match status" value="1"/>
</dbReference>
<reference evidence="13" key="1">
    <citation type="submission" date="2021-01" db="EMBL/GenBank/DDBJ databases">
        <title>Whole genome shotgun sequence of Verrucosispora sediminis NBRC 107745.</title>
        <authorList>
            <person name="Komaki H."/>
            <person name="Tamura T."/>
        </authorList>
    </citation>
    <scope>NUCLEOTIDE SEQUENCE</scope>
    <source>
        <strain evidence="13">NBRC 107745</strain>
    </source>
</reference>
<dbReference type="InterPro" id="IPR050083">
    <property type="entry name" value="HtpX_protease"/>
</dbReference>
<comment type="cofactor">
    <cofactor evidence="1">
        <name>Zn(2+)</name>
        <dbReference type="ChEBI" id="CHEBI:29105"/>
    </cofactor>
</comment>
<feature type="transmembrane region" description="Helical" evidence="11">
    <location>
        <begin position="449"/>
        <end position="471"/>
    </location>
</feature>
<evidence type="ECO:0000256" key="2">
    <source>
        <dbReference type="ARBA" id="ARBA00022475"/>
    </source>
</evidence>
<dbReference type="AlphaFoldDB" id="A0A9W5UQC0"/>
<evidence type="ECO:0000256" key="5">
    <source>
        <dbReference type="ARBA" id="ARBA00022723"/>
    </source>
</evidence>
<feature type="transmembrane region" description="Helical" evidence="11">
    <location>
        <begin position="491"/>
        <end position="507"/>
    </location>
</feature>
<evidence type="ECO:0000256" key="10">
    <source>
        <dbReference type="ARBA" id="ARBA00023136"/>
    </source>
</evidence>
<feature type="transmembrane region" description="Helical" evidence="11">
    <location>
        <begin position="581"/>
        <end position="599"/>
    </location>
</feature>
<evidence type="ECO:0000256" key="9">
    <source>
        <dbReference type="ARBA" id="ARBA00023049"/>
    </source>
</evidence>
<feature type="transmembrane region" description="Helical" evidence="11">
    <location>
        <begin position="347"/>
        <end position="365"/>
    </location>
</feature>
<feature type="transmembrane region" description="Helical" evidence="11">
    <location>
        <begin position="224"/>
        <end position="245"/>
    </location>
</feature>
<name>A0A9W5UQC0_9ACTN</name>
<keyword evidence="5" id="KW-0479">Metal-binding</keyword>
<keyword evidence="3" id="KW-0645">Protease</keyword>
<keyword evidence="8 11" id="KW-1133">Transmembrane helix</keyword>
<evidence type="ECO:0000313" key="13">
    <source>
        <dbReference type="EMBL" id="GIJ32725.1"/>
    </source>
</evidence>
<keyword evidence="7" id="KW-0862">Zinc</keyword>
<accession>A0A9W5UQC0</accession>
<comment type="caution">
    <text evidence="13">The sequence shown here is derived from an EMBL/GenBank/DDBJ whole genome shotgun (WGS) entry which is preliminary data.</text>
</comment>
<protein>
    <recommendedName>
        <fullName evidence="12">Peptidase M48 domain-containing protein</fullName>
    </recommendedName>
</protein>
<organism evidence="13 14">
    <name type="scientific">Micromonospora sediminimaris</name>
    <dbReference type="NCBI Taxonomy" id="547162"/>
    <lineage>
        <taxon>Bacteria</taxon>
        <taxon>Bacillati</taxon>
        <taxon>Actinomycetota</taxon>
        <taxon>Actinomycetes</taxon>
        <taxon>Micromonosporales</taxon>
        <taxon>Micromonosporaceae</taxon>
        <taxon>Micromonospora</taxon>
    </lineage>
</organism>
<dbReference type="RefSeq" id="WP_093406059.1">
    <property type="nucleotide sequence ID" value="NZ_BOPD01000011.1"/>
</dbReference>
<dbReference type="GO" id="GO:0046872">
    <property type="term" value="F:metal ion binding"/>
    <property type="evidence" value="ECO:0007669"/>
    <property type="project" value="UniProtKB-KW"/>
</dbReference>
<dbReference type="PANTHER" id="PTHR43221">
    <property type="entry name" value="PROTEASE HTPX"/>
    <property type="match status" value="1"/>
</dbReference>
<evidence type="ECO:0000256" key="3">
    <source>
        <dbReference type="ARBA" id="ARBA00022670"/>
    </source>
</evidence>
<dbReference type="Gene3D" id="3.30.2010.10">
    <property type="entry name" value="Metalloproteases ('zincins'), catalytic domain"/>
    <property type="match status" value="1"/>
</dbReference>
<feature type="transmembrane region" description="Helical" evidence="11">
    <location>
        <begin position="377"/>
        <end position="397"/>
    </location>
</feature>
<proteinExistence type="predicted"/>